<dbReference type="SUPFAM" id="SSF52540">
    <property type="entry name" value="P-loop containing nucleoside triphosphate hydrolases"/>
    <property type="match status" value="1"/>
</dbReference>
<comment type="caution">
    <text evidence="3">The sequence shown here is derived from an EMBL/GenBank/DDBJ whole genome shotgun (WGS) entry which is preliminary data.</text>
</comment>
<dbReference type="EMBL" id="JASXSV010000001">
    <property type="protein sequence ID" value="MDP0587701.1"/>
    <property type="molecule type" value="Genomic_DNA"/>
</dbReference>
<dbReference type="Pfam" id="PF13476">
    <property type="entry name" value="AAA_23"/>
    <property type="match status" value="1"/>
</dbReference>
<dbReference type="InterPro" id="IPR038729">
    <property type="entry name" value="Rad50/SbcC_AAA"/>
</dbReference>
<accession>A0AA90SLF5</accession>
<name>A0AA90SLF5_9GAMM</name>
<keyword evidence="1" id="KW-0175">Coiled coil</keyword>
<gene>
    <name evidence="3" type="ORF">QS748_00185</name>
</gene>
<dbReference type="GO" id="GO:0000731">
    <property type="term" value="P:DNA synthesis involved in DNA repair"/>
    <property type="evidence" value="ECO:0007669"/>
    <property type="project" value="TreeGrafter"/>
</dbReference>
<dbReference type="Gene3D" id="3.40.50.300">
    <property type="entry name" value="P-loop containing nucleotide triphosphate hydrolases"/>
    <property type="match status" value="2"/>
</dbReference>
<dbReference type="GO" id="GO:0016887">
    <property type="term" value="F:ATP hydrolysis activity"/>
    <property type="evidence" value="ECO:0007669"/>
    <property type="project" value="InterPro"/>
</dbReference>
<proteinExistence type="predicted"/>
<feature type="coiled-coil region" evidence="1">
    <location>
        <begin position="440"/>
        <end position="505"/>
    </location>
</feature>
<organism evidence="3 4">
    <name type="scientific">Candidatus Endonucleibacter bathymodioli</name>
    <dbReference type="NCBI Taxonomy" id="539814"/>
    <lineage>
        <taxon>Bacteria</taxon>
        <taxon>Pseudomonadati</taxon>
        <taxon>Pseudomonadota</taxon>
        <taxon>Gammaproteobacteria</taxon>
        <taxon>Oceanospirillales</taxon>
        <taxon>Endozoicomonadaceae</taxon>
        <taxon>Candidatus Endonucleibacter</taxon>
    </lineage>
</organism>
<evidence type="ECO:0000259" key="2">
    <source>
        <dbReference type="Pfam" id="PF13476"/>
    </source>
</evidence>
<keyword evidence="4" id="KW-1185">Reference proteome</keyword>
<dbReference type="GO" id="GO:0006302">
    <property type="term" value="P:double-strand break repair"/>
    <property type="evidence" value="ECO:0007669"/>
    <property type="project" value="InterPro"/>
</dbReference>
<dbReference type="AlphaFoldDB" id="A0AA90SLF5"/>
<evidence type="ECO:0000256" key="1">
    <source>
        <dbReference type="SAM" id="Coils"/>
    </source>
</evidence>
<feature type="domain" description="Rad50/SbcC-type AAA" evidence="2">
    <location>
        <begin position="66"/>
        <end position="237"/>
    </location>
</feature>
<dbReference type="Proteomes" id="UP001178148">
    <property type="component" value="Unassembled WGS sequence"/>
</dbReference>
<dbReference type="InterPro" id="IPR027417">
    <property type="entry name" value="P-loop_NTPase"/>
</dbReference>
<protein>
    <submittedName>
        <fullName evidence="3">AAA family ATPase</fullName>
    </submittedName>
</protein>
<evidence type="ECO:0000313" key="3">
    <source>
        <dbReference type="EMBL" id="MDP0587701.1"/>
    </source>
</evidence>
<reference evidence="3 4" key="1">
    <citation type="journal article" date="2023" name="bioRxiv">
        <title>An intranuclear bacterial parasite of deep-sea mussels expresses apoptosis inhibitors acquired from its host.</title>
        <authorList>
            <person name="Gonzalez Porras M.A."/>
            <person name="Assie A."/>
            <person name="Tietjen M."/>
            <person name="Violette M."/>
            <person name="Kleiner M."/>
            <person name="Gruber-Vodicka H."/>
            <person name="Dubilier N."/>
            <person name="Leisch N."/>
        </authorList>
    </citation>
    <scope>NUCLEOTIDE SEQUENCE [LARGE SCALE GENOMIC DNA]</scope>
    <source>
        <strain evidence="3">IAP13</strain>
    </source>
</reference>
<evidence type="ECO:0000313" key="4">
    <source>
        <dbReference type="Proteomes" id="UP001178148"/>
    </source>
</evidence>
<sequence>MNDMELKIGSLVLNNFLEVESKSSAGGARANKISTLIVNSGKSVLPYVDSKAEASSTKPKIKRLSKLKVKGFRGFNEPQEFDLSKRFTFIYGLNGTGKSSFCEALEYSLTGKVNEASSKRFEPSQYVNNNSSSKGAVSLTVEFDDGKLAPAIKDPLENEFVFIERTRIEAFARVSSYSPQGQQQRLSTLFGLEEFNNFCSGFNKTIEHNLPIPPIKKKELEEKEKEIEKSKLIVENKNLEIKGYGTRKDSLLLKYPNKKLISELLTILESDTDGLIIKKKNEIEKLSKIVLKPVDKTQEFLNTLIGLNQQFSMFNTLAHEVKKYRDEINFIDLYSAVKKISSSPMDCCPACDTPISKVTTNPFTKAETQLKILEEISAKQKSLNEKKKNISESLIKLSSELKTVDISTSLTLNNFNPEYESIKLNLEKKISEWGKWNYENKEAFEKVESHKKELKSLEADYRECSTITELYKAAYKEKSKAEKIISEFNTANKDLIAKVEEEKKEISHYLRYSEAYKSFINKLKLYSEGLPLKLAKSLDEKVVELYNAINKHPYNHEVLESINLPTKPNDGIKIKYLDGTTEDALRVLSEGHLRCLGLSILLAKNIHDSHNVIIFDDVVNAIDDEHRAGIINELFSNTLLSEKQMILTTHGEDFIKRLENQLLSKGLNKKLSRYDFLRNHDSRELLIEPNLNRHYLVKADNNFKKGLIKDGLMECRRALEELAPRLWKKMRTEGLDPALSLKLRAPLTSPDLYNLIDGLIGYIVQIEKSPGIINFSKHRECLMKIKDVSKKNQVTWNLLNKGTHEEDRDEEFDENQAKELFELCLEFEGLIKNYSREEFKIDTTITAS</sequence>
<dbReference type="PANTHER" id="PTHR32182">
    <property type="entry name" value="DNA REPLICATION AND REPAIR PROTEIN RECF"/>
    <property type="match status" value="1"/>
</dbReference>
<dbReference type="PANTHER" id="PTHR32182:SF0">
    <property type="entry name" value="DNA REPLICATION AND REPAIR PROTEIN RECF"/>
    <property type="match status" value="1"/>
</dbReference>